<dbReference type="Gene3D" id="2.30.110.10">
    <property type="entry name" value="Electron Transport, Fmn-binding Protein, Chain A"/>
    <property type="match status" value="2"/>
</dbReference>
<organism evidence="2 3">
    <name type="scientific">Cohnella soli</name>
    <dbReference type="NCBI Taxonomy" id="425005"/>
    <lineage>
        <taxon>Bacteria</taxon>
        <taxon>Bacillati</taxon>
        <taxon>Bacillota</taxon>
        <taxon>Bacilli</taxon>
        <taxon>Bacillales</taxon>
        <taxon>Paenibacillaceae</taxon>
        <taxon>Cohnella</taxon>
    </lineage>
</organism>
<feature type="domain" description="Pyridoxamine 5'-phosphate oxidase N-terminal" evidence="1">
    <location>
        <begin position="162"/>
        <end position="260"/>
    </location>
</feature>
<evidence type="ECO:0000313" key="2">
    <source>
        <dbReference type="EMBL" id="MFC5407361.1"/>
    </source>
</evidence>
<dbReference type="InterPro" id="IPR011576">
    <property type="entry name" value="Pyridox_Oxase_N"/>
</dbReference>
<reference evidence="3" key="1">
    <citation type="journal article" date="2019" name="Int. J. Syst. Evol. Microbiol.">
        <title>The Global Catalogue of Microorganisms (GCM) 10K type strain sequencing project: providing services to taxonomists for standard genome sequencing and annotation.</title>
        <authorList>
            <consortium name="The Broad Institute Genomics Platform"/>
            <consortium name="The Broad Institute Genome Sequencing Center for Infectious Disease"/>
            <person name="Wu L."/>
            <person name="Ma J."/>
        </authorList>
    </citation>
    <scope>NUCLEOTIDE SEQUENCE [LARGE SCALE GENOMIC DNA]</scope>
    <source>
        <strain evidence="3">CGMCC 1.18575</strain>
    </source>
</reference>
<evidence type="ECO:0000259" key="1">
    <source>
        <dbReference type="Pfam" id="PF01243"/>
    </source>
</evidence>
<dbReference type="Pfam" id="PF01243">
    <property type="entry name" value="PNPOx_N"/>
    <property type="match status" value="1"/>
</dbReference>
<dbReference type="PANTHER" id="PTHR42815:SF2">
    <property type="entry name" value="FAD-BINDING, PUTATIVE (AFU_ORTHOLOGUE AFUA_6G07600)-RELATED"/>
    <property type="match status" value="1"/>
</dbReference>
<dbReference type="InterPro" id="IPR012349">
    <property type="entry name" value="Split_barrel_FMN-bd"/>
</dbReference>
<dbReference type="Proteomes" id="UP001596113">
    <property type="component" value="Unassembled WGS sequence"/>
</dbReference>
<keyword evidence="3" id="KW-1185">Reference proteome</keyword>
<protein>
    <submittedName>
        <fullName evidence="2">Pyridoxamine 5'-phosphate oxidase family protein</fullName>
    </submittedName>
</protein>
<comment type="caution">
    <text evidence="2">The sequence shown here is derived from an EMBL/GenBank/DDBJ whole genome shotgun (WGS) entry which is preliminary data.</text>
</comment>
<dbReference type="EMBL" id="JBHSMI010000067">
    <property type="protein sequence ID" value="MFC5407361.1"/>
    <property type="molecule type" value="Genomic_DNA"/>
</dbReference>
<gene>
    <name evidence="2" type="ORF">ACFPOF_31915</name>
</gene>
<dbReference type="SUPFAM" id="SSF50475">
    <property type="entry name" value="FMN-binding split barrel"/>
    <property type="match status" value="1"/>
</dbReference>
<proteinExistence type="predicted"/>
<name>A0ABW0I1G4_9BACL</name>
<sequence>MKFSYHEGELAVQKLANASDQANKSANSVLDYFPRSASDFLLRLTFIIAATLDERHRAWASLLSGPEGFISVADERTVHIRPPVRDGDTLQQHLLAHDAIGLLAIEPSSRRRMRINGTVLDKLPEIVVFAEQIYTNCPKYIRNRVPLYEMSPKGTTITSELNETYNEWIASADTFYIASASRDNKPDVSHRGGPPSFVKVLDEKTLIFPDYSGNSMFNTLGNIHENPTCGLLFIDYAKGDTLQLTGLAEIIWESSMMSEFPDAKRLVKFRLSIAVHRFDAQKGG</sequence>
<accession>A0ABW0I1G4</accession>
<dbReference type="PANTHER" id="PTHR42815">
    <property type="entry name" value="FAD-BINDING, PUTATIVE (AFU_ORTHOLOGUE AFUA_6G07600)-RELATED"/>
    <property type="match status" value="1"/>
</dbReference>
<dbReference type="RefSeq" id="WP_378139958.1">
    <property type="nucleotide sequence ID" value="NZ_JBHSMI010000067.1"/>
</dbReference>
<evidence type="ECO:0000313" key="3">
    <source>
        <dbReference type="Proteomes" id="UP001596113"/>
    </source>
</evidence>